<reference evidence="2 3" key="1">
    <citation type="submission" date="2014-03" db="EMBL/GenBank/DDBJ databases">
        <title>Draft genome of the hookworm Oesophagostomum dentatum.</title>
        <authorList>
            <person name="Mitreva M."/>
        </authorList>
    </citation>
    <scope>NUCLEOTIDE SEQUENCE [LARGE SCALE GENOMIC DNA]</scope>
    <source>
        <strain evidence="2 3">OD-Hann</strain>
    </source>
</reference>
<evidence type="ECO:0000256" key="1">
    <source>
        <dbReference type="SAM" id="MobiDB-lite"/>
    </source>
</evidence>
<name>A0A0B1SNP6_OESDE</name>
<evidence type="ECO:0000313" key="3">
    <source>
        <dbReference type="Proteomes" id="UP000053660"/>
    </source>
</evidence>
<dbReference type="OrthoDB" id="407432at2759"/>
<accession>A0A0B1SNP6</accession>
<gene>
    <name evidence="2" type="ORF">OESDEN_13271</name>
</gene>
<dbReference type="EMBL" id="KN558943">
    <property type="protein sequence ID" value="KHJ86963.1"/>
    <property type="molecule type" value="Genomic_DNA"/>
</dbReference>
<dbReference type="Proteomes" id="UP000053660">
    <property type="component" value="Unassembled WGS sequence"/>
</dbReference>
<evidence type="ECO:0000313" key="2">
    <source>
        <dbReference type="EMBL" id="KHJ86963.1"/>
    </source>
</evidence>
<dbReference type="AlphaFoldDB" id="A0A0B1SNP6"/>
<proteinExistence type="predicted"/>
<feature type="region of interest" description="Disordered" evidence="1">
    <location>
        <begin position="1"/>
        <end position="23"/>
    </location>
</feature>
<dbReference type="SUPFAM" id="SSF81631">
    <property type="entry name" value="PAP/OAS1 substrate-binding domain"/>
    <property type="match status" value="1"/>
</dbReference>
<sequence length="420" mass="46415">MIGVLGAESSTSPPPVTPATEGSCRVSGFPEGLDDCSAETMLQIILSTILRCEISDRPAKRAKFDCDAADLGTFETPKRLWMSRRTLRKKWSSVLGSEEQFPLLVEALETVNGLRVDFVVPSFTLAGVDFRRLFKKFFVCCVEGHLDKLVFSLRNGALVPLAELDVQMNSKPESILFVQDPIEITDNVAKNVTAKAVKTMRHAMMLSLAALKQNADSFAVMVGVLGTESSTSPPPVTPATEGSCRVSGFPEGLDDCSAETMLQIILSTILRCEISDRPAKRAKFDCDAADIGTFETPKRLWMSRRTLRKKWSSVLGSEEQFPLLVEALVSSSLQATAKNDCSLQFEAFFDVHKDSIWVGLKLIEGDVVDVANVAHFIEQILTKTRDYFNSDASGDIRQLSVEQFMDNVNYIYESNKEKIV</sequence>
<protein>
    <submittedName>
        <fullName evidence="2">Uncharacterized protein</fullName>
    </submittedName>
</protein>
<organism evidence="2 3">
    <name type="scientific">Oesophagostomum dentatum</name>
    <name type="common">Nodular worm</name>
    <dbReference type="NCBI Taxonomy" id="61180"/>
    <lineage>
        <taxon>Eukaryota</taxon>
        <taxon>Metazoa</taxon>
        <taxon>Ecdysozoa</taxon>
        <taxon>Nematoda</taxon>
        <taxon>Chromadorea</taxon>
        <taxon>Rhabditida</taxon>
        <taxon>Rhabditina</taxon>
        <taxon>Rhabditomorpha</taxon>
        <taxon>Strongyloidea</taxon>
        <taxon>Strongylidae</taxon>
        <taxon>Oesophagostomum</taxon>
    </lineage>
</organism>
<keyword evidence="3" id="KW-1185">Reference proteome</keyword>
<dbReference type="Gene3D" id="1.10.1410.10">
    <property type="match status" value="1"/>
</dbReference>